<sequence length="425" mass="48222">MKQVEKHIIKKGHSYFDYCAEITAVSKRLYNAAQFTQRQGFFYGWGTQSQAKLDVMFKQNDHYKALPAKVAQLVLKQNADAWASYYEAVKAYKLEPEKFTGEPKPPNYIDGEYNIIKFNNQAVGKREFGKGWIVPSMSPIRMPIKPGLSKDDLCEVRIIPKIGCFVSEVVYEVLQNAFFCSLNPQLAAAIDIGLDNLATIVFNDPTIQPIAVNGKPLKSVNQFYNKQVAKYRGFIKVGSSRRIANIVRNRNNFVDSYLHQATKMIVDEMVRLGVTYASIGKNDQWKTHLNLGKRTNQNFTQIPHARFIEMLTLKLERVGITVAIGEESYTSRASFIDRDIIPTFDRNTKVKHRFSGRRVARATYVSASGLKIHADINGAFNIGRKCNPKGFDCLKSILRDRGCLVVHPRRITPLFRRVRAQSGVA</sequence>
<name>A0ABR8D5S3_9NOST</name>
<reference evidence="7 8" key="1">
    <citation type="journal article" date="2020" name="ISME J.">
        <title>Comparative genomics reveals insights into cyanobacterial evolution and habitat adaptation.</title>
        <authorList>
            <person name="Chen M.Y."/>
            <person name="Teng W.K."/>
            <person name="Zhao L."/>
            <person name="Hu C.X."/>
            <person name="Zhou Y.K."/>
            <person name="Han B.P."/>
            <person name="Song L.R."/>
            <person name="Shu W.S."/>
        </authorList>
    </citation>
    <scope>NUCLEOTIDE SEQUENCE [LARGE SCALE GENOMIC DNA]</scope>
    <source>
        <strain evidence="7 8">FACHB-119</strain>
    </source>
</reference>
<evidence type="ECO:0000259" key="6">
    <source>
        <dbReference type="Pfam" id="PF07282"/>
    </source>
</evidence>
<feature type="domain" description="Cas12f1-like TNB" evidence="6">
    <location>
        <begin position="304"/>
        <end position="382"/>
    </location>
</feature>
<dbReference type="NCBIfam" id="NF040570">
    <property type="entry name" value="guided_TnpB"/>
    <property type="match status" value="1"/>
</dbReference>
<feature type="domain" description="Probable transposase IS891/IS1136/IS1341" evidence="5">
    <location>
        <begin position="183"/>
        <end position="279"/>
    </location>
</feature>
<gene>
    <name evidence="7" type="primary">tnpB</name>
    <name evidence="7" type="ORF">H6G83_18095</name>
</gene>
<dbReference type="Pfam" id="PF01385">
    <property type="entry name" value="OrfB_IS605"/>
    <property type="match status" value="1"/>
</dbReference>
<proteinExistence type="inferred from homology"/>
<evidence type="ECO:0000256" key="1">
    <source>
        <dbReference type="ARBA" id="ARBA00008761"/>
    </source>
</evidence>
<dbReference type="Proteomes" id="UP000661112">
    <property type="component" value="Unassembled WGS sequence"/>
</dbReference>
<keyword evidence="4" id="KW-0233">DNA recombination</keyword>
<protein>
    <submittedName>
        <fullName evidence="7">IS200/IS605 family element transposase accessory protein TnpB</fullName>
    </submittedName>
</protein>
<dbReference type="EMBL" id="JACJSG010000024">
    <property type="protein sequence ID" value="MBD2502499.1"/>
    <property type="molecule type" value="Genomic_DNA"/>
</dbReference>
<comment type="caution">
    <text evidence="7">The sequence shown here is derived from an EMBL/GenBank/DDBJ whole genome shotgun (WGS) entry which is preliminary data.</text>
</comment>
<organism evidence="7 8">
    <name type="scientific">Anabaena azotica FACHB-119</name>
    <dbReference type="NCBI Taxonomy" id="947527"/>
    <lineage>
        <taxon>Bacteria</taxon>
        <taxon>Bacillati</taxon>
        <taxon>Cyanobacteriota</taxon>
        <taxon>Cyanophyceae</taxon>
        <taxon>Nostocales</taxon>
        <taxon>Nostocaceae</taxon>
        <taxon>Anabaena</taxon>
        <taxon>Anabaena azotica</taxon>
    </lineage>
</organism>
<evidence type="ECO:0000259" key="5">
    <source>
        <dbReference type="Pfam" id="PF01385"/>
    </source>
</evidence>
<dbReference type="InterPro" id="IPR010095">
    <property type="entry name" value="Cas12f1-like_TNB"/>
</dbReference>
<evidence type="ECO:0000256" key="3">
    <source>
        <dbReference type="ARBA" id="ARBA00023125"/>
    </source>
</evidence>
<dbReference type="NCBIfam" id="TIGR01766">
    <property type="entry name" value="IS200/IS605 family accessory protein TnpB-like domain"/>
    <property type="match status" value="1"/>
</dbReference>
<comment type="similarity">
    <text evidence="1">In the C-terminal section; belongs to the transposase 35 family.</text>
</comment>
<accession>A0ABR8D5S3</accession>
<dbReference type="Pfam" id="PF07282">
    <property type="entry name" value="Cas12f1-like_TNB"/>
    <property type="match status" value="1"/>
</dbReference>
<evidence type="ECO:0000313" key="7">
    <source>
        <dbReference type="EMBL" id="MBD2502499.1"/>
    </source>
</evidence>
<evidence type="ECO:0000256" key="2">
    <source>
        <dbReference type="ARBA" id="ARBA00022578"/>
    </source>
</evidence>
<keyword evidence="2" id="KW-0815">Transposition</keyword>
<dbReference type="RefSeq" id="WP_190474803.1">
    <property type="nucleotide sequence ID" value="NZ_JACJSG010000024.1"/>
</dbReference>
<evidence type="ECO:0000256" key="4">
    <source>
        <dbReference type="ARBA" id="ARBA00023172"/>
    </source>
</evidence>
<dbReference type="InterPro" id="IPR001959">
    <property type="entry name" value="Transposase"/>
</dbReference>
<keyword evidence="8" id="KW-1185">Reference proteome</keyword>
<keyword evidence="3" id="KW-0238">DNA-binding</keyword>
<evidence type="ECO:0000313" key="8">
    <source>
        <dbReference type="Proteomes" id="UP000661112"/>
    </source>
</evidence>